<proteinExistence type="inferred from homology"/>
<dbReference type="GeneID" id="66951466"/>
<evidence type="ECO:0000256" key="6">
    <source>
        <dbReference type="ARBA" id="ARBA00022519"/>
    </source>
</evidence>
<evidence type="ECO:0000256" key="4">
    <source>
        <dbReference type="ARBA" id="ARBA00021907"/>
    </source>
</evidence>
<dbReference type="PANTHER" id="PTHR47755:SF1">
    <property type="entry name" value="CELL DIVISION PROTEIN FTSX"/>
    <property type="match status" value="1"/>
</dbReference>
<gene>
    <name evidence="16" type="ORF">BTN49_1259</name>
</gene>
<dbReference type="InterPro" id="IPR003838">
    <property type="entry name" value="ABC3_permease_C"/>
</dbReference>
<dbReference type="InterPro" id="IPR047590">
    <property type="entry name" value="FtsX_proteobact-type"/>
</dbReference>
<comment type="similarity">
    <text evidence="2 12">Belongs to the ABC-4 integral membrane protein family. FtsX subfamily.</text>
</comment>
<evidence type="ECO:0000256" key="11">
    <source>
        <dbReference type="ARBA" id="ARBA00023306"/>
    </source>
</evidence>
<keyword evidence="7 12" id="KW-0132">Cell division</keyword>
<feature type="domain" description="ABC3 transporter permease C-terminal" evidence="14">
    <location>
        <begin position="177"/>
        <end position="301"/>
    </location>
</feature>
<dbReference type="NCBIfam" id="TIGR00439">
    <property type="entry name" value="FtsX_Gneg"/>
    <property type="match status" value="1"/>
</dbReference>
<evidence type="ECO:0000256" key="5">
    <source>
        <dbReference type="ARBA" id="ARBA00022475"/>
    </source>
</evidence>
<feature type="transmembrane region" description="Helical" evidence="13">
    <location>
        <begin position="169"/>
        <end position="190"/>
    </location>
</feature>
<evidence type="ECO:0000256" key="3">
    <source>
        <dbReference type="ARBA" id="ARBA00011160"/>
    </source>
</evidence>
<feature type="transmembrane region" description="Helical" evidence="13">
    <location>
        <begin position="273"/>
        <end position="292"/>
    </location>
</feature>
<comment type="subunit">
    <text evidence="3">Forms a membrane-associated complex with FtsE.</text>
</comment>
<evidence type="ECO:0000313" key="17">
    <source>
        <dbReference type="Proteomes" id="UP000219020"/>
    </source>
</evidence>
<dbReference type="Pfam" id="PF02687">
    <property type="entry name" value="FtsX"/>
    <property type="match status" value="1"/>
</dbReference>
<accession>A0A2A5T515</accession>
<name>A0A2A5T515_9GAMM</name>
<keyword evidence="17" id="KW-1185">Reference proteome</keyword>
<dbReference type="RefSeq" id="WP_097356257.1">
    <property type="nucleotide sequence ID" value="NZ_CAWNJE010000006.1"/>
</dbReference>
<dbReference type="Proteomes" id="UP000219020">
    <property type="component" value="Unassembled WGS sequence"/>
</dbReference>
<evidence type="ECO:0000256" key="13">
    <source>
        <dbReference type="SAM" id="Phobius"/>
    </source>
</evidence>
<dbReference type="GO" id="GO:0005886">
    <property type="term" value="C:plasma membrane"/>
    <property type="evidence" value="ECO:0007669"/>
    <property type="project" value="UniProtKB-SubCell"/>
</dbReference>
<evidence type="ECO:0000256" key="8">
    <source>
        <dbReference type="ARBA" id="ARBA00022692"/>
    </source>
</evidence>
<comment type="subcellular location">
    <subcellularLocation>
        <location evidence="1">Cell inner membrane</location>
        <topology evidence="1">Multi-pass membrane protein</topology>
    </subcellularLocation>
</comment>
<dbReference type="PIRSF" id="PIRSF003097">
    <property type="entry name" value="FtsX"/>
    <property type="match status" value="1"/>
</dbReference>
<feature type="transmembrane region" description="Helical" evidence="13">
    <location>
        <begin position="227"/>
        <end position="252"/>
    </location>
</feature>
<protein>
    <recommendedName>
        <fullName evidence="4 12">Cell division protein FtsX</fullName>
    </recommendedName>
</protein>
<evidence type="ECO:0000256" key="10">
    <source>
        <dbReference type="ARBA" id="ARBA00023136"/>
    </source>
</evidence>
<keyword evidence="9 13" id="KW-1133">Transmembrane helix</keyword>
<evidence type="ECO:0000256" key="2">
    <source>
        <dbReference type="ARBA" id="ARBA00007379"/>
    </source>
</evidence>
<evidence type="ECO:0000313" key="16">
    <source>
        <dbReference type="EMBL" id="PCS23262.1"/>
    </source>
</evidence>
<evidence type="ECO:0000259" key="14">
    <source>
        <dbReference type="Pfam" id="PF02687"/>
    </source>
</evidence>
<dbReference type="AlphaFoldDB" id="A0A2A5T515"/>
<comment type="function">
    <text evidence="12">Part of the ABC transporter FtsEX involved in cellular division.</text>
</comment>
<evidence type="ECO:0000256" key="7">
    <source>
        <dbReference type="ARBA" id="ARBA00022618"/>
    </source>
</evidence>
<dbReference type="InterPro" id="IPR004513">
    <property type="entry name" value="FtsX"/>
</dbReference>
<evidence type="ECO:0000256" key="9">
    <source>
        <dbReference type="ARBA" id="ARBA00022989"/>
    </source>
</evidence>
<dbReference type="Pfam" id="PF18075">
    <property type="entry name" value="FtsX_ECD"/>
    <property type="match status" value="1"/>
</dbReference>
<dbReference type="GO" id="GO:0051301">
    <property type="term" value="P:cell division"/>
    <property type="evidence" value="ECO:0007669"/>
    <property type="project" value="UniProtKB-KW"/>
</dbReference>
<evidence type="ECO:0000256" key="12">
    <source>
        <dbReference type="PIRNR" id="PIRNR003097"/>
    </source>
</evidence>
<keyword evidence="11 12" id="KW-0131">Cell cycle</keyword>
<evidence type="ECO:0000256" key="1">
    <source>
        <dbReference type="ARBA" id="ARBA00004429"/>
    </source>
</evidence>
<dbReference type="GO" id="GO:0032153">
    <property type="term" value="C:cell division site"/>
    <property type="evidence" value="ECO:0007669"/>
    <property type="project" value="TreeGrafter"/>
</dbReference>
<sequence length="302" mass="33468">MVKFLTLHKQQGTQALHDLMVHPLGNMLTMLALAFSLALPATLFMLVKNVMAVTESWQIPNQLTAYLNQDVSGAQAQSLLEVVELWENVKSTSFISPEQGLVQFHQSQGFDEAISLLDDNPLPSVIVVMLVNEDMVSATALAAKLRAESEVEEVRLDSEWLQRLSAIEWLMMMLTLVFSGLILMAVFLIIGNTLRLHLFNHKAEIQVLKLVGATDSYILRPYLYTGVWFALAGAVVAWFVTLINGLILNTAVENLAILYNSGFRLLGLRVDETLILLMVAGLIGFLAARLVAGKHLREIEPV</sequence>
<keyword evidence="6 12" id="KW-0997">Cell inner membrane</keyword>
<keyword evidence="8 13" id="KW-0812">Transmembrane</keyword>
<evidence type="ECO:0000259" key="15">
    <source>
        <dbReference type="Pfam" id="PF18075"/>
    </source>
</evidence>
<comment type="caution">
    <text evidence="16">The sequence shown here is derived from an EMBL/GenBank/DDBJ whole genome shotgun (WGS) entry which is preliminary data.</text>
</comment>
<reference evidence="17" key="1">
    <citation type="submission" date="2017-04" db="EMBL/GenBank/DDBJ databases">
        <title>Genome evolution of the luminous symbionts of deep sea anglerfish.</title>
        <authorList>
            <person name="Hendry T.A."/>
        </authorList>
    </citation>
    <scope>NUCLEOTIDE SEQUENCE [LARGE SCALE GENOMIC DNA]</scope>
</reference>
<organism evidence="16 17">
    <name type="scientific">Candidatus Enterovibrio escicola</name>
    <dbReference type="NCBI Taxonomy" id="1927127"/>
    <lineage>
        <taxon>Bacteria</taxon>
        <taxon>Pseudomonadati</taxon>
        <taxon>Pseudomonadota</taxon>
        <taxon>Gammaproteobacteria</taxon>
        <taxon>Vibrionales</taxon>
        <taxon>Vibrionaceae</taxon>
        <taxon>Enterovibrio</taxon>
    </lineage>
</organism>
<dbReference type="Gene3D" id="3.30.70.3040">
    <property type="match status" value="1"/>
</dbReference>
<dbReference type="EMBL" id="NBYY01000011">
    <property type="protein sequence ID" value="PCS23262.1"/>
    <property type="molecule type" value="Genomic_DNA"/>
</dbReference>
<keyword evidence="10 12" id="KW-0472">Membrane</keyword>
<feature type="domain" description="FtsX extracellular" evidence="15">
    <location>
        <begin position="62"/>
        <end position="154"/>
    </location>
</feature>
<feature type="transmembrane region" description="Helical" evidence="13">
    <location>
        <begin position="27"/>
        <end position="47"/>
    </location>
</feature>
<dbReference type="PANTHER" id="PTHR47755">
    <property type="entry name" value="CELL DIVISION PROTEIN FTSX"/>
    <property type="match status" value="1"/>
</dbReference>
<dbReference type="InterPro" id="IPR040690">
    <property type="entry name" value="FtsX_ECD"/>
</dbReference>
<keyword evidence="5 12" id="KW-1003">Cell membrane</keyword>